<evidence type="ECO:0000256" key="2">
    <source>
        <dbReference type="ARBA" id="ARBA00022692"/>
    </source>
</evidence>
<organism evidence="10">
    <name type="scientific">Populus trichocarpa</name>
    <name type="common">Western balsam poplar</name>
    <name type="synonym">Populus balsamifera subsp. trichocarpa</name>
    <dbReference type="NCBI Taxonomy" id="3694"/>
    <lineage>
        <taxon>Eukaryota</taxon>
        <taxon>Viridiplantae</taxon>
        <taxon>Streptophyta</taxon>
        <taxon>Embryophyta</taxon>
        <taxon>Tracheophyta</taxon>
        <taxon>Spermatophyta</taxon>
        <taxon>Magnoliopsida</taxon>
        <taxon>eudicotyledons</taxon>
        <taxon>Gunneridae</taxon>
        <taxon>Pentapetalae</taxon>
        <taxon>rosids</taxon>
        <taxon>fabids</taxon>
        <taxon>Malpighiales</taxon>
        <taxon>Salicaceae</taxon>
        <taxon>Saliceae</taxon>
        <taxon>Populus</taxon>
    </lineage>
</organism>
<evidence type="ECO:0000256" key="8">
    <source>
        <dbReference type="SAM" id="Phobius"/>
    </source>
</evidence>
<comment type="subcellular location">
    <subcellularLocation>
        <location evidence="1">Membrane</location>
        <topology evidence="1">Multi-pass membrane protein</topology>
    </subcellularLocation>
</comment>
<dbReference type="PANTHER" id="PTHR24186">
    <property type="entry name" value="PROTEIN PHOSPHATASE 1 REGULATORY SUBUNIT"/>
    <property type="match status" value="1"/>
</dbReference>
<dbReference type="PROSITE" id="PS50088">
    <property type="entry name" value="ANK_REPEAT"/>
    <property type="match status" value="3"/>
</dbReference>
<keyword evidence="6 8" id="KW-0472">Membrane</keyword>
<evidence type="ECO:0000256" key="7">
    <source>
        <dbReference type="PROSITE-ProRule" id="PRU00023"/>
    </source>
</evidence>
<evidence type="ECO:0000259" key="9">
    <source>
        <dbReference type="Pfam" id="PF13962"/>
    </source>
</evidence>
<dbReference type="Pfam" id="PF13637">
    <property type="entry name" value="Ank_4"/>
    <property type="match status" value="1"/>
</dbReference>
<dbReference type="GO" id="GO:0016020">
    <property type="term" value="C:membrane"/>
    <property type="evidence" value="ECO:0000318"/>
    <property type="project" value="GO_Central"/>
</dbReference>
<accession>A0A3N7FGZ9</accession>
<feature type="transmembrane region" description="Helical" evidence="8">
    <location>
        <begin position="549"/>
        <end position="573"/>
    </location>
</feature>
<keyword evidence="2 8" id="KW-0812">Transmembrane</keyword>
<feature type="transmembrane region" description="Helical" evidence="8">
    <location>
        <begin position="436"/>
        <end position="457"/>
    </location>
</feature>
<dbReference type="Pfam" id="PF13962">
    <property type="entry name" value="PGG"/>
    <property type="match status" value="1"/>
</dbReference>
<dbReference type="PANTHER" id="PTHR24186:SF53">
    <property type="entry name" value="PGG DOMAIN-CONTAINING PROTEIN"/>
    <property type="match status" value="1"/>
</dbReference>
<dbReference type="EMBL" id="KZ623596">
    <property type="protein sequence ID" value="RQO95213.1"/>
    <property type="molecule type" value="Genomic_DNA"/>
</dbReference>
<dbReference type="FunFam" id="1.25.40.20:FF:000875">
    <property type="entry name" value="Uncharacterized protein"/>
    <property type="match status" value="1"/>
</dbReference>
<keyword evidence="4 8" id="KW-1133">Transmembrane helix</keyword>
<feature type="domain" description="PGG" evidence="9">
    <location>
        <begin position="426"/>
        <end position="544"/>
    </location>
</feature>
<feature type="repeat" description="ANK" evidence="7">
    <location>
        <begin position="192"/>
        <end position="224"/>
    </location>
</feature>
<dbReference type="Pfam" id="PF00023">
    <property type="entry name" value="Ank"/>
    <property type="match status" value="1"/>
</dbReference>
<dbReference type="InterPro" id="IPR036770">
    <property type="entry name" value="Ankyrin_rpt-contain_sf"/>
</dbReference>
<evidence type="ECO:0000256" key="1">
    <source>
        <dbReference type="ARBA" id="ARBA00004141"/>
    </source>
</evidence>
<dbReference type="InterPro" id="IPR002110">
    <property type="entry name" value="Ankyrin_rpt"/>
</dbReference>
<dbReference type="AlphaFoldDB" id="A0A3N7FGZ9"/>
<keyword evidence="5 7" id="KW-0040">ANK repeat</keyword>
<feature type="repeat" description="ANK" evidence="7">
    <location>
        <begin position="226"/>
        <end position="259"/>
    </location>
</feature>
<evidence type="ECO:0000313" key="10">
    <source>
        <dbReference type="EMBL" id="RQO95213.1"/>
    </source>
</evidence>
<feature type="transmembrane region" description="Helical" evidence="8">
    <location>
        <begin position="517"/>
        <end position="543"/>
    </location>
</feature>
<dbReference type="InParanoid" id="A0A3N7FGZ9"/>
<dbReference type="SUPFAM" id="SSF48403">
    <property type="entry name" value="Ankyrin repeat"/>
    <property type="match status" value="1"/>
</dbReference>
<dbReference type="PROSITE" id="PS50297">
    <property type="entry name" value="ANK_REP_REGION"/>
    <property type="match status" value="3"/>
</dbReference>
<dbReference type="SMART" id="SM00248">
    <property type="entry name" value="ANK"/>
    <property type="match status" value="8"/>
</dbReference>
<evidence type="ECO:0000256" key="4">
    <source>
        <dbReference type="ARBA" id="ARBA00022989"/>
    </source>
</evidence>
<name>A0A3N7FGZ9_POPTR</name>
<evidence type="ECO:0000256" key="3">
    <source>
        <dbReference type="ARBA" id="ARBA00022737"/>
    </source>
</evidence>
<dbReference type="Gene3D" id="1.25.40.20">
    <property type="entry name" value="Ankyrin repeat-containing domain"/>
    <property type="match status" value="3"/>
</dbReference>
<feature type="repeat" description="ANK" evidence="7">
    <location>
        <begin position="70"/>
        <end position="93"/>
    </location>
</feature>
<dbReference type="STRING" id="3694.A0A3N7FGZ9"/>
<proteinExistence type="predicted"/>
<reference evidence="10" key="1">
    <citation type="journal article" date="2006" name="Science">
        <title>The genome of black cottonwood, Populus trichocarpa (Torr. &amp; Gray).</title>
        <authorList>
            <person name="Tuskan G.A."/>
            <person name="Difazio S."/>
            <person name="Jansson S."/>
            <person name="Bohlmann J."/>
            <person name="Grigoriev I."/>
            <person name="Hellsten U."/>
            <person name="Putnam N."/>
            <person name="Ralph S."/>
            <person name="Rombauts S."/>
            <person name="Salamov A."/>
            <person name="Schein J."/>
            <person name="Sterck L."/>
            <person name="Aerts A."/>
            <person name="Bhalerao R.R."/>
            <person name="Bhalerao R.P."/>
            <person name="Blaudez D."/>
            <person name="Boerjan W."/>
            <person name="Brun A."/>
            <person name="Brunner A."/>
            <person name="Busov V."/>
            <person name="Campbell M."/>
            <person name="Carlson J."/>
            <person name="Chalot M."/>
            <person name="Chapman J."/>
            <person name="Chen G.L."/>
            <person name="Cooper D."/>
            <person name="Coutinho P.M."/>
            <person name="Couturier J."/>
            <person name="Covert S."/>
            <person name="Cronk Q."/>
            <person name="Cunningham R."/>
            <person name="Davis J."/>
            <person name="Degroeve S."/>
            <person name="Dejardin A."/>
            <person name="Depamphilis C."/>
            <person name="Detter J."/>
            <person name="Dirks B."/>
            <person name="Dubchak I."/>
            <person name="Duplessis S."/>
            <person name="Ehlting J."/>
            <person name="Ellis B."/>
            <person name="Gendler K."/>
            <person name="Goodstein D."/>
            <person name="Gribskov M."/>
            <person name="Grimwood J."/>
            <person name="Groover A."/>
            <person name="Gunter L."/>
            <person name="Hamberger B."/>
            <person name="Heinze B."/>
            <person name="Helariutta Y."/>
            <person name="Henrissat B."/>
            <person name="Holligan D."/>
            <person name="Holt R."/>
            <person name="Huang W."/>
            <person name="Islam-Faridi N."/>
            <person name="Jones S."/>
            <person name="Jones-Rhoades M."/>
            <person name="Jorgensen R."/>
            <person name="Joshi C."/>
            <person name="Kangasjarvi J."/>
            <person name="Karlsson J."/>
            <person name="Kelleher C."/>
            <person name="Kirkpatrick R."/>
            <person name="Kirst M."/>
            <person name="Kohler A."/>
            <person name="Kalluri U."/>
            <person name="Larimer F."/>
            <person name="Leebens-Mack J."/>
            <person name="Leple J.C."/>
            <person name="Locascio P."/>
            <person name="Lou Y."/>
            <person name="Lucas S."/>
            <person name="Martin F."/>
            <person name="Montanini B."/>
            <person name="Napoli C."/>
            <person name="Nelson D.R."/>
            <person name="Nelson C."/>
            <person name="Nieminen K."/>
            <person name="Nilsson O."/>
            <person name="Pereda V."/>
            <person name="Peter G."/>
            <person name="Philippe R."/>
            <person name="Pilate G."/>
            <person name="Poliakov A."/>
            <person name="Razumovskaya J."/>
            <person name="Richardson P."/>
            <person name="Rinaldi C."/>
            <person name="Ritland K."/>
            <person name="Rouze P."/>
            <person name="Ryaboy D."/>
            <person name="Schmutz J."/>
            <person name="Schrader J."/>
            <person name="Segerman B."/>
            <person name="Shin H."/>
            <person name="Siddiqui A."/>
            <person name="Sterky F."/>
            <person name="Terry A."/>
            <person name="Tsai C.J."/>
            <person name="Uberbacher E."/>
            <person name="Unneberg P."/>
            <person name="Vahala J."/>
            <person name="Wall K."/>
            <person name="Wessler S."/>
            <person name="Yang G."/>
            <person name="Yin T."/>
            <person name="Douglas C."/>
            <person name="Marra M."/>
            <person name="Sandberg G."/>
            <person name="Van de Peer Y."/>
            <person name="Rokhsar D."/>
        </authorList>
    </citation>
    <scope>NUCLEOTIDE SEQUENCE [LARGE SCALE GENOMIC DNA]</scope>
    <source>
        <strain evidence="10">Nisqually-1</strain>
    </source>
</reference>
<dbReference type="Pfam" id="PF12796">
    <property type="entry name" value="Ank_2"/>
    <property type="match status" value="1"/>
</dbReference>
<protein>
    <recommendedName>
        <fullName evidence="9">PGG domain-containing protein</fullName>
    </recommendedName>
</protein>
<evidence type="ECO:0000256" key="6">
    <source>
        <dbReference type="ARBA" id="ARBA00023136"/>
    </source>
</evidence>
<keyword evidence="3" id="KW-0677">Repeat</keyword>
<feature type="transmembrane region" description="Helical" evidence="8">
    <location>
        <begin position="469"/>
        <end position="496"/>
    </location>
</feature>
<dbReference type="InterPro" id="IPR026961">
    <property type="entry name" value="PGG_dom"/>
</dbReference>
<sequence>MDPVLFKAAEAGNIGPFENCQTCLDQLLTPDENTILHVYLKNQSSEPESTDFVDKILERCPPLLFKANKRGETPLHLAARYGHSNVVELLIHRAKALPSDPESRVTKVKMMLRMTNGERDTALHEAARNSQSRVVNILTKEDRQFSYPANVHGETPLYIAASNVLSAWNKERGKVVDGILTNCISVDYGGPNGRTALHAAIRVGDDETARKLLEKEKKLTKTTDENGWSPLHYAAYFNRTNRIVQVLLEYDASAAYIAETEKKRTALHIAAIRGRVDVVKEIVSRCPAFCELVDNRGWNALHYAVARKDIKALEECLKIPELARLKTEKDDEGNTPFHLIAALAHEQKEWESVLYTDSYHCRREIYGLNKRKLGVNEIRQGNFADQIQKELVESLRDVGKGPIGRKPLILKREEKKNNEEIKGENEALSKARESHLVVAALIATVTFAAAFTLPGGYKSDRGTAILAKKAAFIVFVISDTISMVLSILAVFIHFLISLIHGFEMVKDKDIGEHTTDILFWVATLFTMIGMGTMIIAFITGTYAVLEPSLWLAISTCVIGLSFFFLVFLVFRFIRKGSW</sequence>
<evidence type="ECO:0000256" key="5">
    <source>
        <dbReference type="ARBA" id="ARBA00023043"/>
    </source>
</evidence>
<gene>
    <name evidence="10" type="ORF">POPTR_T155400</name>
</gene>
<reference evidence="10" key="2">
    <citation type="submission" date="2017-07" db="EMBL/GenBank/DDBJ databases">
        <title>WGS assembly of Populus trichocarpa.</title>
        <authorList>
            <person name="Tuskan G."/>
            <person name="Difazio S."/>
            <person name="Jansson S."/>
            <person name="Bohlmann J."/>
            <person name="Grigoriev I."/>
            <person name="Hellsten U."/>
            <person name="Putnam N."/>
            <person name="Ralph S."/>
            <person name="Rombauts S."/>
            <person name="Salamov A."/>
            <person name="Schein J."/>
            <person name="Sterck L."/>
            <person name="Aerts A."/>
            <person name="Bhalerao R."/>
            <person name="Bhalerao R."/>
            <person name="Blaudez D."/>
            <person name="Boerjan W."/>
            <person name="Brun A."/>
            <person name="Brunner A."/>
            <person name="Busov V."/>
            <person name="Campbell M."/>
            <person name="Carlson J."/>
            <person name="Chalot M."/>
            <person name="Chapman J."/>
            <person name="Chen G."/>
            <person name="Cooper D."/>
            <person name="Coutinho P."/>
            <person name="Couturier J."/>
            <person name="Covert S."/>
            <person name="Cronk Q."/>
            <person name="Cunningham R."/>
            <person name="Davis J."/>
            <person name="Degroeve S."/>
            <person name="Dejardin A."/>
            <person name="Depamphilis C."/>
            <person name="Detter J."/>
            <person name="Dirks B."/>
            <person name="Dubchak I."/>
            <person name="Duplessis S."/>
            <person name="Ehlting J."/>
            <person name="Ellis B."/>
            <person name="Gendler K."/>
            <person name="Goodstein D."/>
            <person name="Gribskov M."/>
            <person name="Grimwood J."/>
            <person name="Groover A."/>
            <person name="Gunter L."/>
            <person name="Hamberger B."/>
            <person name="Heinze B."/>
            <person name="Helariutta Y."/>
            <person name="Henrissat B."/>
            <person name="Holligan D."/>
            <person name="Holt R."/>
            <person name="Huang W."/>
            <person name="Islam-Faridi N."/>
            <person name="Jones S."/>
            <person name="Jones-Rhoades M."/>
            <person name="Jorgensen R."/>
            <person name="Joshi C."/>
            <person name="Kangasjarvi J."/>
            <person name="Karlsson J."/>
            <person name="Kelleher C."/>
            <person name="Kirkpatrick R."/>
            <person name="Kirst M."/>
            <person name="Kohler A."/>
            <person name="Kalluri U."/>
            <person name="Larimer F."/>
            <person name="Leebens-Mack J."/>
            <person name="Leple J."/>
            <person name="Locascio P."/>
            <person name="Lou Y."/>
            <person name="Lucas S."/>
            <person name="Martin F."/>
            <person name="Montanini B."/>
            <person name="Napoli C."/>
            <person name="Nelson D."/>
            <person name="Nelson C."/>
            <person name="Nieminen K."/>
            <person name="Nilsson O."/>
            <person name="Pereda V."/>
            <person name="Peter G."/>
            <person name="Philippe R."/>
            <person name="Pilate G."/>
            <person name="Poliakov A."/>
            <person name="Razumovskaya J."/>
            <person name="Richardson P."/>
            <person name="Rinaldi C."/>
            <person name="Ritland K."/>
            <person name="Rouze P."/>
            <person name="Ryaboy D."/>
            <person name="Schmutz J."/>
            <person name="Schrader J."/>
            <person name="Segerman B."/>
            <person name="Shin H."/>
            <person name="Siddiqui A."/>
            <person name="Sterky F."/>
            <person name="Terry A."/>
            <person name="Tsai C."/>
            <person name="Uberbacher E."/>
            <person name="Unneberg P."/>
            <person name="Vahala J."/>
            <person name="Wall K."/>
            <person name="Wessler S."/>
            <person name="Yang G."/>
            <person name="Yin T."/>
            <person name="Douglas C."/>
            <person name="Marra M."/>
            <person name="Sandberg G."/>
            <person name="Van De Peer Y."/>
            <person name="Rokhsar D."/>
        </authorList>
    </citation>
    <scope>NUCLEOTIDE SEQUENCE</scope>
    <source>
        <strain evidence="10">Nisqually-1</strain>
    </source>
</reference>